<dbReference type="AlphaFoldDB" id="A0A9W9GBJ0"/>
<evidence type="ECO:0000256" key="7">
    <source>
        <dbReference type="ARBA" id="ARBA00047899"/>
    </source>
</evidence>
<evidence type="ECO:0000256" key="3">
    <source>
        <dbReference type="ARBA" id="ARBA00022679"/>
    </source>
</evidence>
<dbReference type="EC" id="2.7.11.1" evidence="1"/>
<feature type="chain" id="PRO_5040803672" description="non-specific serine/threonine protein kinase" evidence="9">
    <location>
        <begin position="24"/>
        <end position="395"/>
    </location>
</feature>
<comment type="catalytic activity">
    <reaction evidence="8">
        <text>L-seryl-[protein] + ATP = O-phospho-L-seryl-[protein] + ADP + H(+)</text>
        <dbReference type="Rhea" id="RHEA:17989"/>
        <dbReference type="Rhea" id="RHEA-COMP:9863"/>
        <dbReference type="Rhea" id="RHEA-COMP:11604"/>
        <dbReference type="ChEBI" id="CHEBI:15378"/>
        <dbReference type="ChEBI" id="CHEBI:29999"/>
        <dbReference type="ChEBI" id="CHEBI:30616"/>
        <dbReference type="ChEBI" id="CHEBI:83421"/>
        <dbReference type="ChEBI" id="CHEBI:456216"/>
        <dbReference type="EC" id="2.7.11.1"/>
    </reaction>
</comment>
<sequence length="395" mass="44831">MRLFNSRLILWGLCSFLIPPISSVPVAEDLHPQDLQSLQIDQGKTHIPRSLSLNHSLERRDPIEPPRGIFKVGTEFRYKKGQHKYIIYSACEDKKCKDRTCKQYATVILVRKINGGSQGQIWDGQLSYFDSPNARPQSVAVKISPGGSALDQSNIQKLVKSPYVLSYIERFYSRNGQESVILMPKGDRNLLQALSQGWGRGSLAKSRRDHIVRAIFSIGSVLQVARRAHVVHRDIKPQNVLEIDGKFYVIDWDYALYIKPGAGVRDTTDAGSSKYMSPEVLASFTTPGGISYNGFSSDVYSLTRTYLEADQWDEMKEKDFSLALDSQLQKHQGGGLPGLSYESTDDALKKAFPERELSREKRHLMARGLCRQEDRWKIATWMEEFQRVENVQVVN</sequence>
<dbReference type="EMBL" id="JAPMSZ010000001">
    <property type="protein sequence ID" value="KAJ5115117.1"/>
    <property type="molecule type" value="Genomic_DNA"/>
</dbReference>
<dbReference type="InterPro" id="IPR011009">
    <property type="entry name" value="Kinase-like_dom_sf"/>
</dbReference>
<keyword evidence="5" id="KW-0418">Kinase</keyword>
<evidence type="ECO:0000259" key="10">
    <source>
        <dbReference type="PROSITE" id="PS50011"/>
    </source>
</evidence>
<evidence type="ECO:0000256" key="8">
    <source>
        <dbReference type="ARBA" id="ARBA00048679"/>
    </source>
</evidence>
<name>A0A9W9GBJ0_9EURO</name>
<evidence type="ECO:0000313" key="11">
    <source>
        <dbReference type="EMBL" id="KAJ5115117.1"/>
    </source>
</evidence>
<reference evidence="11" key="2">
    <citation type="journal article" date="2023" name="IMA Fungus">
        <title>Comparative genomic study of the Penicillium genus elucidates a diverse pangenome and 15 lateral gene transfer events.</title>
        <authorList>
            <person name="Petersen C."/>
            <person name="Sorensen T."/>
            <person name="Nielsen M.R."/>
            <person name="Sondergaard T.E."/>
            <person name="Sorensen J.L."/>
            <person name="Fitzpatrick D.A."/>
            <person name="Frisvad J.C."/>
            <person name="Nielsen K.L."/>
        </authorList>
    </citation>
    <scope>NUCLEOTIDE SEQUENCE</scope>
    <source>
        <strain evidence="11">IBT 34128</strain>
    </source>
</reference>
<evidence type="ECO:0000256" key="2">
    <source>
        <dbReference type="ARBA" id="ARBA00022527"/>
    </source>
</evidence>
<dbReference type="GeneID" id="81390627"/>
<proteinExistence type="predicted"/>
<dbReference type="PANTHER" id="PTHR24363">
    <property type="entry name" value="SERINE/THREONINE PROTEIN KINASE"/>
    <property type="match status" value="1"/>
</dbReference>
<dbReference type="Gene3D" id="1.10.510.10">
    <property type="entry name" value="Transferase(Phosphotransferase) domain 1"/>
    <property type="match status" value="1"/>
</dbReference>
<feature type="signal peptide" evidence="9">
    <location>
        <begin position="1"/>
        <end position="23"/>
    </location>
</feature>
<dbReference type="OrthoDB" id="4134378at2759"/>
<gene>
    <name evidence="11" type="ORF">NUU61_000876</name>
</gene>
<protein>
    <recommendedName>
        <fullName evidence="1">non-specific serine/threonine protein kinase</fullName>
        <ecNumber evidence="1">2.7.11.1</ecNumber>
    </recommendedName>
</protein>
<keyword evidence="2" id="KW-0723">Serine/threonine-protein kinase</keyword>
<evidence type="ECO:0000313" key="12">
    <source>
        <dbReference type="Proteomes" id="UP001141434"/>
    </source>
</evidence>
<dbReference type="SUPFAM" id="SSF56112">
    <property type="entry name" value="Protein kinase-like (PK-like)"/>
    <property type="match status" value="1"/>
</dbReference>
<dbReference type="RefSeq" id="XP_056516309.1">
    <property type="nucleotide sequence ID" value="XM_056651459.1"/>
</dbReference>
<dbReference type="Proteomes" id="UP001141434">
    <property type="component" value="Unassembled WGS sequence"/>
</dbReference>
<keyword evidence="6" id="KW-0067">ATP-binding</keyword>
<dbReference type="Pfam" id="PF00069">
    <property type="entry name" value="Pkinase"/>
    <property type="match status" value="1"/>
</dbReference>
<keyword evidence="9" id="KW-0732">Signal</keyword>
<dbReference type="GO" id="GO:0005524">
    <property type="term" value="F:ATP binding"/>
    <property type="evidence" value="ECO:0007669"/>
    <property type="project" value="UniProtKB-KW"/>
</dbReference>
<evidence type="ECO:0000256" key="5">
    <source>
        <dbReference type="ARBA" id="ARBA00022777"/>
    </source>
</evidence>
<keyword evidence="3" id="KW-0808">Transferase</keyword>
<dbReference type="InterPro" id="IPR000719">
    <property type="entry name" value="Prot_kinase_dom"/>
</dbReference>
<organism evidence="11 12">
    <name type="scientific">Penicillium alfredii</name>
    <dbReference type="NCBI Taxonomy" id="1506179"/>
    <lineage>
        <taxon>Eukaryota</taxon>
        <taxon>Fungi</taxon>
        <taxon>Dikarya</taxon>
        <taxon>Ascomycota</taxon>
        <taxon>Pezizomycotina</taxon>
        <taxon>Eurotiomycetes</taxon>
        <taxon>Eurotiomycetidae</taxon>
        <taxon>Eurotiales</taxon>
        <taxon>Aspergillaceae</taxon>
        <taxon>Penicillium</taxon>
    </lineage>
</organism>
<dbReference type="GO" id="GO:0004674">
    <property type="term" value="F:protein serine/threonine kinase activity"/>
    <property type="evidence" value="ECO:0007669"/>
    <property type="project" value="UniProtKB-KW"/>
</dbReference>
<evidence type="ECO:0000256" key="4">
    <source>
        <dbReference type="ARBA" id="ARBA00022741"/>
    </source>
</evidence>
<reference evidence="11" key="1">
    <citation type="submission" date="2022-11" db="EMBL/GenBank/DDBJ databases">
        <authorList>
            <person name="Petersen C."/>
        </authorList>
    </citation>
    <scope>NUCLEOTIDE SEQUENCE</scope>
    <source>
        <strain evidence="11">IBT 34128</strain>
    </source>
</reference>
<comment type="caution">
    <text evidence="11">The sequence shown here is derived from an EMBL/GenBank/DDBJ whole genome shotgun (WGS) entry which is preliminary data.</text>
</comment>
<feature type="domain" description="Protein kinase" evidence="10">
    <location>
        <begin position="107"/>
        <end position="388"/>
    </location>
</feature>
<keyword evidence="12" id="KW-1185">Reference proteome</keyword>
<evidence type="ECO:0000256" key="1">
    <source>
        <dbReference type="ARBA" id="ARBA00012513"/>
    </source>
</evidence>
<evidence type="ECO:0000256" key="6">
    <source>
        <dbReference type="ARBA" id="ARBA00022840"/>
    </source>
</evidence>
<dbReference type="SMART" id="SM00220">
    <property type="entry name" value="S_TKc"/>
    <property type="match status" value="1"/>
</dbReference>
<dbReference type="PANTHER" id="PTHR24363:SF0">
    <property type="entry name" value="SERINE_THREONINE KINASE LIKE DOMAIN CONTAINING 1"/>
    <property type="match status" value="1"/>
</dbReference>
<evidence type="ECO:0000256" key="9">
    <source>
        <dbReference type="SAM" id="SignalP"/>
    </source>
</evidence>
<dbReference type="PROSITE" id="PS50011">
    <property type="entry name" value="PROTEIN_KINASE_DOM"/>
    <property type="match status" value="1"/>
</dbReference>
<keyword evidence="4" id="KW-0547">Nucleotide-binding</keyword>
<accession>A0A9W9GBJ0</accession>
<comment type="catalytic activity">
    <reaction evidence="7">
        <text>L-threonyl-[protein] + ATP = O-phospho-L-threonyl-[protein] + ADP + H(+)</text>
        <dbReference type="Rhea" id="RHEA:46608"/>
        <dbReference type="Rhea" id="RHEA-COMP:11060"/>
        <dbReference type="Rhea" id="RHEA-COMP:11605"/>
        <dbReference type="ChEBI" id="CHEBI:15378"/>
        <dbReference type="ChEBI" id="CHEBI:30013"/>
        <dbReference type="ChEBI" id="CHEBI:30616"/>
        <dbReference type="ChEBI" id="CHEBI:61977"/>
        <dbReference type="ChEBI" id="CHEBI:456216"/>
        <dbReference type="EC" id="2.7.11.1"/>
    </reaction>
</comment>